<dbReference type="Gene3D" id="3.30.1330.80">
    <property type="entry name" value="Hypothetical protein, similar to alpha- acetolactate decarboxylase, domain 2"/>
    <property type="match status" value="2"/>
</dbReference>
<dbReference type="Pfam" id="PF03306">
    <property type="entry name" value="AAL_decarboxy"/>
    <property type="match status" value="1"/>
</dbReference>
<dbReference type="SUPFAM" id="SSF117856">
    <property type="entry name" value="AF0104/ALDC/Ptd012-like"/>
    <property type="match status" value="1"/>
</dbReference>
<dbReference type="Proteomes" id="UP000037558">
    <property type="component" value="Unassembled WGS sequence"/>
</dbReference>
<dbReference type="NCBIfam" id="TIGR01252">
    <property type="entry name" value="acetolac_decarb"/>
    <property type="match status" value="1"/>
</dbReference>
<dbReference type="PIRSF" id="PIRSF001332">
    <property type="entry name" value="Acetolac_decarb"/>
    <property type="match status" value="1"/>
</dbReference>
<evidence type="ECO:0000256" key="3">
    <source>
        <dbReference type="ARBA" id="ARBA00007106"/>
    </source>
</evidence>
<evidence type="ECO:0000313" key="11">
    <source>
        <dbReference type="Proteomes" id="UP000037558"/>
    </source>
</evidence>
<evidence type="ECO:0000256" key="7">
    <source>
        <dbReference type="ARBA" id="ARBA00023061"/>
    </source>
</evidence>
<reference evidence="11" key="1">
    <citation type="submission" date="2015-08" db="EMBL/GenBank/DDBJ databases">
        <title>Fjat-14210 dsm16467.</title>
        <authorList>
            <person name="Liu B."/>
            <person name="Wang J."/>
            <person name="Zhu Y."/>
            <person name="Liu G."/>
            <person name="Chen Q."/>
            <person name="Chen Z."/>
            <person name="Lan J."/>
            <person name="Che J."/>
            <person name="Ge C."/>
            <person name="Shi H."/>
            <person name="Pan Z."/>
            <person name="Liu X."/>
        </authorList>
    </citation>
    <scope>NUCLEOTIDE SEQUENCE [LARGE SCALE GENOMIC DNA]</scope>
    <source>
        <strain evidence="11">DSM 16467</strain>
    </source>
</reference>
<evidence type="ECO:0000256" key="8">
    <source>
        <dbReference type="ARBA" id="ARBA00023239"/>
    </source>
</evidence>
<dbReference type="GO" id="GO:0047605">
    <property type="term" value="F:acetolactate decarboxylase activity"/>
    <property type="evidence" value="ECO:0007669"/>
    <property type="project" value="UniProtKB-UniRule"/>
</dbReference>
<comment type="similarity">
    <text evidence="3 9">Belongs to the alpha-acetolactate decarboxylase family.</text>
</comment>
<dbReference type="CDD" id="cd17299">
    <property type="entry name" value="acetolactate_decarboxylase"/>
    <property type="match status" value="1"/>
</dbReference>
<dbReference type="InterPro" id="IPR005128">
    <property type="entry name" value="Acetolactate_a_deCO2ase"/>
</dbReference>
<accession>A0A0M0L597</accession>
<proteinExistence type="inferred from homology"/>
<evidence type="ECO:0000256" key="1">
    <source>
        <dbReference type="ARBA" id="ARBA00001784"/>
    </source>
</evidence>
<dbReference type="UniPathway" id="UPA00626">
    <property type="reaction ID" value="UER00678"/>
</dbReference>
<keyword evidence="6 9" id="KW-0210">Decarboxylase</keyword>
<dbReference type="EC" id="4.1.1.5" evidence="4 9"/>
<dbReference type="EMBL" id="LILC01000013">
    <property type="protein sequence ID" value="KOO46027.1"/>
    <property type="molecule type" value="Genomic_DNA"/>
</dbReference>
<dbReference type="OrthoDB" id="8612680at2"/>
<dbReference type="GO" id="GO:0045151">
    <property type="term" value="P:acetoin biosynthetic process"/>
    <property type="evidence" value="ECO:0007669"/>
    <property type="project" value="UniProtKB-UniRule"/>
</dbReference>
<sequence>MTKENQKTIYQTSTMIALLDGVFDGVVTYKDLAKQGDFGLGTFNKLDGEMIAIDGEFYQITHGKAIPVEESAKTPFAIMTTFQEEVSYKIEEEMSLEQLEEWLNKRLQSKNIFYAIRIDGTFREVKTRTVAKQEKPYPSMVEAAENQPTFTSTNVTGTIAGFFTPNYATGIGVPGYHLHFIDEARKEGGHVQDLTIENITIKICQKTKLDLTLLETNEFLEADLESHSVEEEIATAE</sequence>
<dbReference type="PATRIC" id="fig|284581.3.peg.1885"/>
<dbReference type="PANTHER" id="PTHR35524">
    <property type="entry name" value="ALPHA-ACETOLACTATE DECARBOXYLASE"/>
    <property type="match status" value="1"/>
</dbReference>
<gene>
    <name evidence="10" type="ORF">AMD01_09095</name>
</gene>
<evidence type="ECO:0000256" key="6">
    <source>
        <dbReference type="ARBA" id="ARBA00022793"/>
    </source>
</evidence>
<comment type="pathway">
    <text evidence="2 9">Polyol metabolism; (R,R)-butane-2,3-diol biosynthesis; (R,R)-butane-2,3-diol from pyruvate: step 2/3.</text>
</comment>
<keyword evidence="11" id="KW-1185">Reference proteome</keyword>
<keyword evidence="8 9" id="KW-0456">Lyase</keyword>
<evidence type="ECO:0000256" key="5">
    <source>
        <dbReference type="ARBA" id="ARBA00020164"/>
    </source>
</evidence>
<dbReference type="PANTHER" id="PTHR35524:SF1">
    <property type="entry name" value="ALPHA-ACETOLACTATE DECARBOXYLASE"/>
    <property type="match status" value="1"/>
</dbReference>
<evidence type="ECO:0000313" key="10">
    <source>
        <dbReference type="EMBL" id="KOO46027.1"/>
    </source>
</evidence>
<evidence type="ECO:0000256" key="9">
    <source>
        <dbReference type="PIRNR" id="PIRNR001332"/>
    </source>
</evidence>
<name>A0A0M0L597_9BACI</name>
<comment type="caution">
    <text evidence="10">The sequence shown here is derived from an EMBL/GenBank/DDBJ whole genome shotgun (WGS) entry which is preliminary data.</text>
</comment>
<dbReference type="STRING" id="284581.AMD01_09095"/>
<evidence type="ECO:0000256" key="4">
    <source>
        <dbReference type="ARBA" id="ARBA00013204"/>
    </source>
</evidence>
<keyword evidence="7 9" id="KW-0005">Acetoin biosynthesis</keyword>
<organism evidence="10 11">
    <name type="scientific">Priestia koreensis</name>
    <dbReference type="NCBI Taxonomy" id="284581"/>
    <lineage>
        <taxon>Bacteria</taxon>
        <taxon>Bacillati</taxon>
        <taxon>Bacillota</taxon>
        <taxon>Bacilli</taxon>
        <taxon>Bacillales</taxon>
        <taxon>Bacillaceae</taxon>
        <taxon>Priestia</taxon>
    </lineage>
</organism>
<evidence type="ECO:0000256" key="2">
    <source>
        <dbReference type="ARBA" id="ARBA00005170"/>
    </source>
</evidence>
<dbReference type="AlphaFoldDB" id="A0A0M0L597"/>
<dbReference type="RefSeq" id="WP_053401090.1">
    <property type="nucleotide sequence ID" value="NZ_LILC01000013.1"/>
</dbReference>
<comment type="catalytic activity">
    <reaction evidence="1 9">
        <text>(2S)-2-acetolactate + H(+) = (R)-acetoin + CO2</text>
        <dbReference type="Rhea" id="RHEA:21580"/>
        <dbReference type="ChEBI" id="CHEBI:15378"/>
        <dbReference type="ChEBI" id="CHEBI:15686"/>
        <dbReference type="ChEBI" id="CHEBI:16526"/>
        <dbReference type="ChEBI" id="CHEBI:58476"/>
        <dbReference type="EC" id="4.1.1.5"/>
    </reaction>
</comment>
<protein>
    <recommendedName>
        <fullName evidence="5 9">Alpha-acetolactate decarboxylase</fullName>
        <ecNumber evidence="4 9">4.1.1.5</ecNumber>
    </recommendedName>
</protein>